<protein>
    <submittedName>
        <fullName evidence="1">Uncharacterized protein</fullName>
    </submittedName>
</protein>
<evidence type="ECO:0000313" key="1">
    <source>
        <dbReference type="EMBL" id="GIZ02838.1"/>
    </source>
</evidence>
<keyword evidence="2" id="KW-1185">Reference proteome</keyword>
<dbReference type="EMBL" id="BPLR01018867">
    <property type="protein sequence ID" value="GIZ02838.1"/>
    <property type="molecule type" value="Genomic_DNA"/>
</dbReference>
<dbReference type="AlphaFoldDB" id="A0AAV4Y6R7"/>
<comment type="caution">
    <text evidence="1">The sequence shown here is derived from an EMBL/GenBank/DDBJ whole genome shotgun (WGS) entry which is preliminary data.</text>
</comment>
<reference evidence="1 2" key="1">
    <citation type="submission" date="2021-06" db="EMBL/GenBank/DDBJ databases">
        <title>Caerostris extrusa draft genome.</title>
        <authorList>
            <person name="Kono N."/>
            <person name="Arakawa K."/>
        </authorList>
    </citation>
    <scope>NUCLEOTIDE SEQUENCE [LARGE SCALE GENOMIC DNA]</scope>
</reference>
<accession>A0AAV4Y6R7</accession>
<dbReference type="Proteomes" id="UP001054945">
    <property type="component" value="Unassembled WGS sequence"/>
</dbReference>
<gene>
    <name evidence="1" type="ORF">CEXT_464891</name>
</gene>
<evidence type="ECO:0000313" key="2">
    <source>
        <dbReference type="Proteomes" id="UP001054945"/>
    </source>
</evidence>
<proteinExistence type="predicted"/>
<sequence>MRVKAAFSKPRSLISSAAIFKVKKYFLKKINMFLTSNDGPRDHVRVTRKCTRLEGCRKVELANTWLILIHYIVNLFTYKQLTQDNLDFGLLRVNRRRRMGTIYNGIYLIHDKA</sequence>
<organism evidence="1 2">
    <name type="scientific">Caerostris extrusa</name>
    <name type="common">Bark spider</name>
    <name type="synonym">Caerostris bankana</name>
    <dbReference type="NCBI Taxonomy" id="172846"/>
    <lineage>
        <taxon>Eukaryota</taxon>
        <taxon>Metazoa</taxon>
        <taxon>Ecdysozoa</taxon>
        <taxon>Arthropoda</taxon>
        <taxon>Chelicerata</taxon>
        <taxon>Arachnida</taxon>
        <taxon>Araneae</taxon>
        <taxon>Araneomorphae</taxon>
        <taxon>Entelegynae</taxon>
        <taxon>Araneoidea</taxon>
        <taxon>Araneidae</taxon>
        <taxon>Caerostris</taxon>
    </lineage>
</organism>
<name>A0AAV4Y6R7_CAEEX</name>